<comment type="subcellular location">
    <subcellularLocation>
        <location evidence="1">Membrane</location>
        <topology evidence="1">Multi-pass membrane protein</topology>
    </subcellularLocation>
</comment>
<feature type="transmembrane region" description="Helical" evidence="12">
    <location>
        <begin position="128"/>
        <end position="147"/>
    </location>
</feature>
<keyword evidence="2" id="KW-1003">Cell membrane</keyword>
<evidence type="ECO:0000256" key="8">
    <source>
        <dbReference type="ARBA" id="ARBA00023133"/>
    </source>
</evidence>
<dbReference type="GO" id="GO:0016020">
    <property type="term" value="C:membrane"/>
    <property type="evidence" value="ECO:0007669"/>
    <property type="project" value="UniProtKB-SubCell"/>
</dbReference>
<feature type="transmembrane region" description="Helical" evidence="12">
    <location>
        <begin position="307"/>
        <end position="325"/>
    </location>
</feature>
<evidence type="ECO:0000256" key="1">
    <source>
        <dbReference type="ARBA" id="ARBA00004141"/>
    </source>
</evidence>
<dbReference type="GO" id="GO:0016491">
    <property type="term" value="F:oxidoreductase activity"/>
    <property type="evidence" value="ECO:0007669"/>
    <property type="project" value="UniProtKB-KW"/>
</dbReference>
<evidence type="ECO:0000256" key="4">
    <source>
        <dbReference type="ARBA" id="ARBA00022723"/>
    </source>
</evidence>
<dbReference type="EMBL" id="JACHIF010000003">
    <property type="protein sequence ID" value="MBB5037825.1"/>
    <property type="molecule type" value="Genomic_DNA"/>
</dbReference>
<dbReference type="PANTHER" id="PTHR35457">
    <property type="entry name" value="HEME A SYNTHASE"/>
    <property type="match status" value="1"/>
</dbReference>
<keyword evidence="14" id="KW-1185">Reference proteome</keyword>
<evidence type="ECO:0000256" key="3">
    <source>
        <dbReference type="ARBA" id="ARBA00022692"/>
    </source>
</evidence>
<feature type="transmembrane region" description="Helical" evidence="12">
    <location>
        <begin position="245"/>
        <end position="265"/>
    </location>
</feature>
<reference evidence="13 14" key="1">
    <citation type="submission" date="2020-08" db="EMBL/GenBank/DDBJ databases">
        <title>Genomic Encyclopedia of Type Strains, Phase IV (KMG-IV): sequencing the most valuable type-strain genomes for metagenomic binning, comparative biology and taxonomic classification.</title>
        <authorList>
            <person name="Goeker M."/>
        </authorList>
    </citation>
    <scope>NUCLEOTIDE SEQUENCE [LARGE SCALE GENOMIC DNA]</scope>
    <source>
        <strain evidence="13 14">DSM 12251</strain>
    </source>
</reference>
<sequence length="342" mass="37715">MIWTRFQKLALIAFITVEVLIFVGAVVRATGSGLGCPDWPKCYGCWVPPTSAEDIDFSQLKIEKFRAKAAAHGRDPATITPETIKAEFDATATWIEYFNRLTSIPVGIATIALFIAAFGEYRKGRTRVFLAAIASALLVGINAWLGAKVVFSALKPGTITVHMALAILLQCVLVYTAWSANDQPWKLSWKQHVHNGLRWIAWILFGLIAIEGVLGSQVRQLTDMLAQTHAGHPRSEWVTELEQSWVYLLHRSFSWLILFAGAAFLHLSRRHLTRVGWLEWSVFGLIFSQMMLGVVLAHIGIVGIAQVLHIGLSSLLVSALFLWLLGSTGKVVSVSGESSPAR</sequence>
<evidence type="ECO:0000313" key="13">
    <source>
        <dbReference type="EMBL" id="MBB5037825.1"/>
    </source>
</evidence>
<keyword evidence="10" id="KW-1015">Disulfide bond</keyword>
<accession>A0A7W7YKD8</accession>
<evidence type="ECO:0000256" key="7">
    <source>
        <dbReference type="ARBA" id="ARBA00023004"/>
    </source>
</evidence>
<dbReference type="InterPro" id="IPR003780">
    <property type="entry name" value="COX15/CtaA_fam"/>
</dbReference>
<keyword evidence="6" id="KW-0560">Oxidoreductase</keyword>
<evidence type="ECO:0000256" key="6">
    <source>
        <dbReference type="ARBA" id="ARBA00023002"/>
    </source>
</evidence>
<organism evidence="13 14">
    <name type="scientific">Prosthecobacter dejongeii</name>
    <dbReference type="NCBI Taxonomy" id="48465"/>
    <lineage>
        <taxon>Bacteria</taxon>
        <taxon>Pseudomonadati</taxon>
        <taxon>Verrucomicrobiota</taxon>
        <taxon>Verrucomicrobiia</taxon>
        <taxon>Verrucomicrobiales</taxon>
        <taxon>Verrucomicrobiaceae</taxon>
        <taxon>Prosthecobacter</taxon>
    </lineage>
</organism>
<protein>
    <submittedName>
        <fullName evidence="13">Cytochrome c oxidase assembly protein subunit 15</fullName>
    </submittedName>
</protein>
<keyword evidence="5 12" id="KW-1133">Transmembrane helix</keyword>
<evidence type="ECO:0000256" key="9">
    <source>
        <dbReference type="ARBA" id="ARBA00023136"/>
    </source>
</evidence>
<keyword evidence="8" id="KW-0350">Heme biosynthesis</keyword>
<keyword evidence="3 12" id="KW-0812">Transmembrane</keyword>
<feature type="transmembrane region" description="Helical" evidence="12">
    <location>
        <begin position="159"/>
        <end position="178"/>
    </location>
</feature>
<keyword evidence="9 12" id="KW-0472">Membrane</keyword>
<evidence type="ECO:0000256" key="10">
    <source>
        <dbReference type="ARBA" id="ARBA00023157"/>
    </source>
</evidence>
<dbReference type="GO" id="GO:0006784">
    <property type="term" value="P:heme A biosynthetic process"/>
    <property type="evidence" value="ECO:0007669"/>
    <property type="project" value="InterPro"/>
</dbReference>
<feature type="transmembrane region" description="Helical" evidence="12">
    <location>
        <begin position="9"/>
        <end position="31"/>
    </location>
</feature>
<dbReference type="InterPro" id="IPR050450">
    <property type="entry name" value="COX15/CtaA_HemeA_synthase"/>
</dbReference>
<feature type="transmembrane region" description="Helical" evidence="12">
    <location>
        <begin position="97"/>
        <end position="116"/>
    </location>
</feature>
<evidence type="ECO:0000313" key="14">
    <source>
        <dbReference type="Proteomes" id="UP000534294"/>
    </source>
</evidence>
<dbReference type="Proteomes" id="UP000534294">
    <property type="component" value="Unassembled WGS sequence"/>
</dbReference>
<keyword evidence="7" id="KW-0408">Iron</keyword>
<dbReference type="RefSeq" id="WP_184208059.1">
    <property type="nucleotide sequence ID" value="NZ_JACHIF010000003.1"/>
</dbReference>
<dbReference type="Pfam" id="PF02628">
    <property type="entry name" value="COX15-CtaA"/>
    <property type="match status" value="1"/>
</dbReference>
<comment type="pathway">
    <text evidence="11">Porphyrin-containing compound metabolism.</text>
</comment>
<evidence type="ECO:0000256" key="11">
    <source>
        <dbReference type="ARBA" id="ARBA00023444"/>
    </source>
</evidence>
<dbReference type="AlphaFoldDB" id="A0A7W7YKD8"/>
<name>A0A7W7YKD8_9BACT</name>
<evidence type="ECO:0000256" key="2">
    <source>
        <dbReference type="ARBA" id="ARBA00022475"/>
    </source>
</evidence>
<feature type="transmembrane region" description="Helical" evidence="12">
    <location>
        <begin position="199"/>
        <end position="218"/>
    </location>
</feature>
<dbReference type="PANTHER" id="PTHR35457:SF1">
    <property type="entry name" value="HEME A SYNTHASE"/>
    <property type="match status" value="1"/>
</dbReference>
<gene>
    <name evidence="13" type="ORF">HNQ64_002074</name>
</gene>
<comment type="caution">
    <text evidence="13">The sequence shown here is derived from an EMBL/GenBank/DDBJ whole genome shotgun (WGS) entry which is preliminary data.</text>
</comment>
<evidence type="ECO:0000256" key="12">
    <source>
        <dbReference type="SAM" id="Phobius"/>
    </source>
</evidence>
<keyword evidence="4" id="KW-0479">Metal-binding</keyword>
<evidence type="ECO:0000256" key="5">
    <source>
        <dbReference type="ARBA" id="ARBA00022989"/>
    </source>
</evidence>
<dbReference type="GO" id="GO:0046872">
    <property type="term" value="F:metal ion binding"/>
    <property type="evidence" value="ECO:0007669"/>
    <property type="project" value="UniProtKB-KW"/>
</dbReference>
<feature type="transmembrane region" description="Helical" evidence="12">
    <location>
        <begin position="277"/>
        <end position="301"/>
    </location>
</feature>
<proteinExistence type="predicted"/>